<dbReference type="GO" id="GO:0030976">
    <property type="term" value="F:thiamine pyrophosphate binding"/>
    <property type="evidence" value="ECO:0007669"/>
    <property type="project" value="InterPro"/>
</dbReference>
<dbReference type="Proteomes" id="UP000259273">
    <property type="component" value="Unassembled WGS sequence"/>
</dbReference>
<feature type="domain" description="Thiamine pyrophosphate enzyme TPP-binding" evidence="2">
    <location>
        <begin position="65"/>
        <end position="213"/>
    </location>
</feature>
<evidence type="ECO:0000313" key="4">
    <source>
        <dbReference type="Proteomes" id="UP000259273"/>
    </source>
</evidence>
<dbReference type="STRING" id="1121937.GCA_000423125_00190"/>
<dbReference type="GO" id="GO:0044281">
    <property type="term" value="P:small molecule metabolic process"/>
    <property type="evidence" value="ECO:0007669"/>
    <property type="project" value="UniProtKB-ARBA"/>
</dbReference>
<dbReference type="GO" id="GO:0016625">
    <property type="term" value="F:oxidoreductase activity, acting on the aldehyde or oxo group of donors, iron-sulfur protein as acceptor"/>
    <property type="evidence" value="ECO:0007669"/>
    <property type="project" value="UniProtKB-ARBA"/>
</dbReference>
<accession>A0A3C1KJY1</accession>
<dbReference type="AlphaFoldDB" id="A0A3C1KJY1"/>
<dbReference type="Pfam" id="PF02775">
    <property type="entry name" value="TPP_enzyme_C"/>
    <property type="match status" value="1"/>
</dbReference>
<keyword evidence="1" id="KW-0560">Oxidoreductase</keyword>
<sequence length="350" mass="37406">MSYQLPKFRHPDLPVNTLGYTRADYEGAISTLCAGCGHDSISGAIVRACHELALEPHRIAKLSGIGCSSKAPTYFLGKSHGFNSVHGRMPSVVSGANMANRDLLYLGVSGDGDTASIGMGQFAHAVRRNLNMVYIVMNNGCYGLTKGQDSATADAGSASKKGDPNPFSAIDLPGLALQLGATFVARSFSGDKGQLVPLIKAAISHRGFALIDVISPCVTFNNNPGSTKSYDFVREHAEATGTVDFVPMREEITASYPAGRTQDVTLHDGSVLHLEKLAPDLDPFDRVSAMVALQKHSAEGQILTGLIYMDKDSRDLHDVMETSRRPLNSLTEQDLCPGDKVLANINASLR</sequence>
<proteinExistence type="predicted"/>
<protein>
    <submittedName>
        <fullName evidence="3">2-oxoacid:ferredoxin oxidoreductase subunit beta</fullName>
    </submittedName>
</protein>
<name>A0A3C1KJY1_9GAMM</name>
<evidence type="ECO:0000256" key="1">
    <source>
        <dbReference type="ARBA" id="ARBA00023002"/>
    </source>
</evidence>
<reference evidence="3 4" key="1">
    <citation type="journal article" date="2018" name="Nat. Biotechnol.">
        <title>A standardized bacterial taxonomy based on genome phylogeny substantially revises the tree of life.</title>
        <authorList>
            <person name="Parks D.H."/>
            <person name="Chuvochina M."/>
            <person name="Waite D.W."/>
            <person name="Rinke C."/>
            <person name="Skarshewski A."/>
            <person name="Chaumeil P.A."/>
            <person name="Hugenholtz P."/>
        </authorList>
    </citation>
    <scope>NUCLEOTIDE SEQUENCE [LARGE SCALE GENOMIC DNA]</scope>
    <source>
        <strain evidence="3">UBA9158</strain>
    </source>
</reference>
<evidence type="ECO:0000313" key="3">
    <source>
        <dbReference type="EMBL" id="HAN26758.1"/>
    </source>
</evidence>
<dbReference type="CDD" id="cd03375">
    <property type="entry name" value="TPP_OGFOR"/>
    <property type="match status" value="1"/>
</dbReference>
<dbReference type="Gene3D" id="3.40.50.970">
    <property type="match status" value="1"/>
</dbReference>
<gene>
    <name evidence="3" type="ORF">DCP75_03375</name>
</gene>
<dbReference type="InterPro" id="IPR029061">
    <property type="entry name" value="THDP-binding"/>
</dbReference>
<dbReference type="InterPro" id="IPR051457">
    <property type="entry name" value="2-oxoacid:Fd_oxidoreductase"/>
</dbReference>
<dbReference type="InterPro" id="IPR011766">
    <property type="entry name" value="TPP_enzyme_TPP-bd"/>
</dbReference>
<organism evidence="3 4">
    <name type="scientific">Haliea salexigens</name>
    <dbReference type="NCBI Taxonomy" id="287487"/>
    <lineage>
        <taxon>Bacteria</taxon>
        <taxon>Pseudomonadati</taxon>
        <taxon>Pseudomonadota</taxon>
        <taxon>Gammaproteobacteria</taxon>
        <taxon>Cellvibrionales</taxon>
        <taxon>Halieaceae</taxon>
        <taxon>Haliea</taxon>
    </lineage>
</organism>
<dbReference type="SUPFAM" id="SSF52518">
    <property type="entry name" value="Thiamin diphosphate-binding fold (THDP-binding)"/>
    <property type="match status" value="1"/>
</dbReference>
<dbReference type="PANTHER" id="PTHR48084:SF5">
    <property type="entry name" value="BLR6744 PROTEIN"/>
    <property type="match status" value="1"/>
</dbReference>
<dbReference type="EMBL" id="DMND01000056">
    <property type="protein sequence ID" value="HAN26758.1"/>
    <property type="molecule type" value="Genomic_DNA"/>
</dbReference>
<dbReference type="GO" id="GO:0045333">
    <property type="term" value="P:cellular respiration"/>
    <property type="evidence" value="ECO:0007669"/>
    <property type="project" value="UniProtKB-ARBA"/>
</dbReference>
<dbReference type="PANTHER" id="PTHR48084">
    <property type="entry name" value="2-OXOGLUTARATE OXIDOREDUCTASE SUBUNIT KORB-RELATED"/>
    <property type="match status" value="1"/>
</dbReference>
<evidence type="ECO:0000259" key="2">
    <source>
        <dbReference type="Pfam" id="PF02775"/>
    </source>
</evidence>
<comment type="caution">
    <text evidence="3">The sequence shown here is derived from an EMBL/GenBank/DDBJ whole genome shotgun (WGS) entry which is preliminary data.</text>
</comment>